<dbReference type="InterPro" id="IPR013424">
    <property type="entry name" value="Ice-binding_C"/>
</dbReference>
<evidence type="ECO:0000256" key="1">
    <source>
        <dbReference type="SAM" id="SignalP"/>
    </source>
</evidence>
<proteinExistence type="predicted"/>
<evidence type="ECO:0000313" key="3">
    <source>
        <dbReference type="EMBL" id="TWU41684.1"/>
    </source>
</evidence>
<keyword evidence="1" id="KW-0732">Signal</keyword>
<feature type="signal peptide" evidence="1">
    <location>
        <begin position="1"/>
        <end position="20"/>
    </location>
</feature>
<name>A0A5C6DZP5_9BACT</name>
<dbReference type="Proteomes" id="UP000318288">
    <property type="component" value="Unassembled WGS sequence"/>
</dbReference>
<evidence type="ECO:0000259" key="2">
    <source>
        <dbReference type="Pfam" id="PF07589"/>
    </source>
</evidence>
<organism evidence="3 4">
    <name type="scientific">Rubripirellula tenax</name>
    <dbReference type="NCBI Taxonomy" id="2528015"/>
    <lineage>
        <taxon>Bacteria</taxon>
        <taxon>Pseudomonadati</taxon>
        <taxon>Planctomycetota</taxon>
        <taxon>Planctomycetia</taxon>
        <taxon>Pirellulales</taxon>
        <taxon>Pirellulaceae</taxon>
        <taxon>Rubripirellula</taxon>
    </lineage>
</organism>
<evidence type="ECO:0000313" key="4">
    <source>
        <dbReference type="Proteomes" id="UP000318288"/>
    </source>
</evidence>
<dbReference type="NCBIfam" id="TIGR02595">
    <property type="entry name" value="PEP_CTERM"/>
    <property type="match status" value="1"/>
</dbReference>
<feature type="domain" description="Ice-binding protein C-terminal" evidence="2">
    <location>
        <begin position="187"/>
        <end position="210"/>
    </location>
</feature>
<dbReference type="AlphaFoldDB" id="A0A5C6DZP5"/>
<comment type="caution">
    <text evidence="3">The sequence shown here is derived from an EMBL/GenBank/DDBJ whole genome shotgun (WGS) entry which is preliminary data.</text>
</comment>
<keyword evidence="4" id="KW-1185">Reference proteome</keyword>
<sequence length="217" mass="23026" precursor="true">MRLAGYLVILQLCFATAASADLIVSYRPTGGFGSTASSTGTGVTGLDLARGPGIDATTFSNGFYAASQWTTSSSLDLDDYFQWGFTSTNAFDLTTLDLAYSRDSNGPKQIDVQFSTDGVSFSSVFDDASVVDFGEANRNIDISAFTNVTSGTFRLYGFDAAETFGKFALLDVLGGGNSIIVNGNLTAVPEPSSLLLVATCGSLFAFRRRRPVQLTRK</sequence>
<reference evidence="3 4" key="1">
    <citation type="submission" date="2019-02" db="EMBL/GenBank/DDBJ databases">
        <title>Deep-cultivation of Planctomycetes and their phenomic and genomic characterization uncovers novel biology.</title>
        <authorList>
            <person name="Wiegand S."/>
            <person name="Jogler M."/>
            <person name="Boedeker C."/>
            <person name="Pinto D."/>
            <person name="Vollmers J."/>
            <person name="Rivas-Marin E."/>
            <person name="Kohn T."/>
            <person name="Peeters S.H."/>
            <person name="Heuer A."/>
            <person name="Rast P."/>
            <person name="Oberbeckmann S."/>
            <person name="Bunk B."/>
            <person name="Jeske O."/>
            <person name="Meyerdierks A."/>
            <person name="Storesund J.E."/>
            <person name="Kallscheuer N."/>
            <person name="Luecker S."/>
            <person name="Lage O.M."/>
            <person name="Pohl T."/>
            <person name="Merkel B.J."/>
            <person name="Hornburger P."/>
            <person name="Mueller R.-W."/>
            <person name="Bruemmer F."/>
            <person name="Labrenz M."/>
            <person name="Spormann A.M."/>
            <person name="Op Den Camp H."/>
            <person name="Overmann J."/>
            <person name="Amann R."/>
            <person name="Jetten M.S.M."/>
            <person name="Mascher T."/>
            <person name="Medema M.H."/>
            <person name="Devos D.P."/>
            <person name="Kaster A.-K."/>
            <person name="Ovreas L."/>
            <person name="Rohde M."/>
            <person name="Galperin M.Y."/>
            <person name="Jogler C."/>
        </authorList>
    </citation>
    <scope>NUCLEOTIDE SEQUENCE [LARGE SCALE GENOMIC DNA]</scope>
    <source>
        <strain evidence="3 4">Poly51</strain>
    </source>
</reference>
<accession>A0A5C6DZP5</accession>
<protein>
    <recommendedName>
        <fullName evidence="2">Ice-binding protein C-terminal domain-containing protein</fullName>
    </recommendedName>
</protein>
<dbReference type="EMBL" id="SJPW01000033">
    <property type="protein sequence ID" value="TWU41684.1"/>
    <property type="molecule type" value="Genomic_DNA"/>
</dbReference>
<dbReference type="Pfam" id="PF07589">
    <property type="entry name" value="PEP-CTERM"/>
    <property type="match status" value="1"/>
</dbReference>
<gene>
    <name evidence="3" type="ORF">Poly51_63910</name>
</gene>
<feature type="chain" id="PRO_5023098319" description="Ice-binding protein C-terminal domain-containing protein" evidence="1">
    <location>
        <begin position="21"/>
        <end position="217"/>
    </location>
</feature>